<organism evidence="1 2">
    <name type="scientific">Candidatus Dechloromonas phosphorivorans</name>
    <dbReference type="NCBI Taxonomy" id="2899244"/>
    <lineage>
        <taxon>Bacteria</taxon>
        <taxon>Pseudomonadati</taxon>
        <taxon>Pseudomonadota</taxon>
        <taxon>Betaproteobacteria</taxon>
        <taxon>Rhodocyclales</taxon>
        <taxon>Azonexaceae</taxon>
        <taxon>Dechloromonas</taxon>
    </lineage>
</organism>
<evidence type="ECO:0000313" key="2">
    <source>
        <dbReference type="Proteomes" id="UP000739411"/>
    </source>
</evidence>
<dbReference type="EMBL" id="JADJMS010000037">
    <property type="protein sequence ID" value="MBK7416260.1"/>
    <property type="molecule type" value="Genomic_DNA"/>
</dbReference>
<protein>
    <submittedName>
        <fullName evidence="1">Uncharacterized protein</fullName>
    </submittedName>
</protein>
<dbReference type="Proteomes" id="UP000739411">
    <property type="component" value="Unassembled WGS sequence"/>
</dbReference>
<evidence type="ECO:0000313" key="1">
    <source>
        <dbReference type="EMBL" id="MBK7416260.1"/>
    </source>
</evidence>
<comment type="caution">
    <text evidence="1">The sequence shown here is derived from an EMBL/GenBank/DDBJ whole genome shotgun (WGS) entry which is preliminary data.</text>
</comment>
<gene>
    <name evidence="1" type="ORF">IPJ38_15335</name>
</gene>
<dbReference type="AlphaFoldDB" id="A0A935JZN4"/>
<reference evidence="1 2" key="1">
    <citation type="submission" date="2020-10" db="EMBL/GenBank/DDBJ databases">
        <title>Connecting structure to function with the recovery of over 1000 high-quality activated sludge metagenome-assembled genomes encoding full-length rRNA genes using long-read sequencing.</title>
        <authorList>
            <person name="Singleton C.M."/>
            <person name="Petriglieri F."/>
            <person name="Kristensen J.M."/>
            <person name="Kirkegaard R.H."/>
            <person name="Michaelsen T.Y."/>
            <person name="Andersen M.H."/>
            <person name="Karst S.M."/>
            <person name="Dueholm M.S."/>
            <person name="Nielsen P.H."/>
            <person name="Albertsen M."/>
        </authorList>
    </citation>
    <scope>NUCLEOTIDE SEQUENCE [LARGE SCALE GENOMIC DNA]</scope>
    <source>
        <strain evidence="1">EsbW_18-Q3-R4-48_BATAC.463</strain>
    </source>
</reference>
<name>A0A935JZN4_9RHOO</name>
<accession>A0A935JZN4</accession>
<sequence length="207" mass="23049">MTSAESVVREFGENTKQLAIDTAEEQGIVLDDAFYARCRAVNQAMVAILDEEQGAPAEIDQQTAELGEQFLASFGENQRNLVWLFIGCQAGFNLLSDGLYVAALESFGLVRSVAGQFKNKKGDFRAIFAAYGRTGLDKRHEPNRKLKDWTINLYEIGKYKSVKQFAKTVENDVLVEAKTLGAKINHYSARDTIATWIYGHKKSKSSP</sequence>
<proteinExistence type="predicted"/>